<dbReference type="InParanoid" id="A0A1E7FSQ9"/>
<reference evidence="2 3" key="1">
    <citation type="submission" date="2016-09" db="EMBL/GenBank/DDBJ databases">
        <title>Extensive genetic diversity and differential bi-allelic expression allows diatom success in the polar Southern Ocean.</title>
        <authorList>
            <consortium name="DOE Joint Genome Institute"/>
            <person name="Mock T."/>
            <person name="Otillar R.P."/>
            <person name="Strauss J."/>
            <person name="Dupont C."/>
            <person name="Frickenhaus S."/>
            <person name="Maumus F."/>
            <person name="Mcmullan M."/>
            <person name="Sanges R."/>
            <person name="Schmutz J."/>
            <person name="Toseland A."/>
            <person name="Valas R."/>
            <person name="Veluchamy A."/>
            <person name="Ward B.J."/>
            <person name="Allen A."/>
            <person name="Barry K."/>
            <person name="Falciatore A."/>
            <person name="Ferrante M."/>
            <person name="Fortunato A.E."/>
            <person name="Gloeckner G."/>
            <person name="Gruber A."/>
            <person name="Hipkin R."/>
            <person name="Janech M."/>
            <person name="Kroth P."/>
            <person name="Leese F."/>
            <person name="Lindquist E."/>
            <person name="Lyon B.R."/>
            <person name="Martin J."/>
            <person name="Mayer C."/>
            <person name="Parker M."/>
            <person name="Quesneville H."/>
            <person name="Raymond J."/>
            <person name="Uhlig C."/>
            <person name="Valentin K.U."/>
            <person name="Worden A.Z."/>
            <person name="Armbrust E.V."/>
            <person name="Bowler C."/>
            <person name="Green B."/>
            <person name="Moulton V."/>
            <person name="Van Oosterhout C."/>
            <person name="Grigoriev I."/>
        </authorList>
    </citation>
    <scope>NUCLEOTIDE SEQUENCE [LARGE SCALE GENOMIC DNA]</scope>
    <source>
        <strain evidence="2 3">CCMP1102</strain>
    </source>
</reference>
<gene>
    <name evidence="2" type="ORF">FRACYDRAFT_234752</name>
</gene>
<evidence type="ECO:0000313" key="3">
    <source>
        <dbReference type="Proteomes" id="UP000095751"/>
    </source>
</evidence>
<keyword evidence="1" id="KW-0472">Membrane</keyword>
<protein>
    <submittedName>
        <fullName evidence="2">Uncharacterized protein</fullName>
    </submittedName>
</protein>
<name>A0A1E7FSQ9_9STRA</name>
<dbReference type="KEGG" id="fcy:FRACYDRAFT_234752"/>
<organism evidence="2 3">
    <name type="scientific">Fragilariopsis cylindrus CCMP1102</name>
    <dbReference type="NCBI Taxonomy" id="635003"/>
    <lineage>
        <taxon>Eukaryota</taxon>
        <taxon>Sar</taxon>
        <taxon>Stramenopiles</taxon>
        <taxon>Ochrophyta</taxon>
        <taxon>Bacillariophyta</taxon>
        <taxon>Bacillariophyceae</taxon>
        <taxon>Bacillariophycidae</taxon>
        <taxon>Bacillariales</taxon>
        <taxon>Bacillariaceae</taxon>
        <taxon>Fragilariopsis</taxon>
    </lineage>
</organism>
<keyword evidence="3" id="KW-1185">Reference proteome</keyword>
<keyword evidence="1" id="KW-0812">Transmembrane</keyword>
<keyword evidence="1" id="KW-1133">Transmembrane helix</keyword>
<sequence length="133" mass="14562">MVSIIWGFGSVVVAVAYTCAGDGGGLAAAAVSAAICAIRVLIKFHYLFFAMILLSPEKFNCFIILDLLIRLFENRSMNKYEQIDEQTQLTQSSFCFAISNFCCTSPLKMASKIFFLRAAKKQAQCGAGYMTLG</sequence>
<feature type="transmembrane region" description="Helical" evidence="1">
    <location>
        <begin position="43"/>
        <end position="69"/>
    </location>
</feature>
<accession>A0A1E7FSQ9</accession>
<evidence type="ECO:0000256" key="1">
    <source>
        <dbReference type="SAM" id="Phobius"/>
    </source>
</evidence>
<proteinExistence type="predicted"/>
<evidence type="ECO:0000313" key="2">
    <source>
        <dbReference type="EMBL" id="OEU21125.1"/>
    </source>
</evidence>
<dbReference type="AlphaFoldDB" id="A0A1E7FSQ9"/>
<dbReference type="EMBL" id="KV784354">
    <property type="protein sequence ID" value="OEU21125.1"/>
    <property type="molecule type" value="Genomic_DNA"/>
</dbReference>
<dbReference type="Proteomes" id="UP000095751">
    <property type="component" value="Unassembled WGS sequence"/>
</dbReference>